<gene>
    <name evidence="3" type="ORF">ANME2D_00662</name>
</gene>
<accession>A0A062V3D4</accession>
<feature type="transmembrane region" description="Helical" evidence="1">
    <location>
        <begin position="253"/>
        <end position="275"/>
    </location>
</feature>
<keyword evidence="1" id="KW-0472">Membrane</keyword>
<evidence type="ECO:0000256" key="1">
    <source>
        <dbReference type="SAM" id="Phobius"/>
    </source>
</evidence>
<keyword evidence="1" id="KW-1133">Transmembrane helix</keyword>
<dbReference type="AlphaFoldDB" id="A0A062V3D4"/>
<feature type="transmembrane region" description="Helical" evidence="1">
    <location>
        <begin position="26"/>
        <end position="53"/>
    </location>
</feature>
<feature type="domain" description="DUF7847" evidence="2">
    <location>
        <begin position="90"/>
        <end position="271"/>
    </location>
</feature>
<protein>
    <recommendedName>
        <fullName evidence="2">DUF7847 domain-containing protein</fullName>
    </recommendedName>
</protein>
<sequence>MMEDIGKIIGRGLDTYTNNLNLGIPFIINLVLTGLFFVIMLSFGIAYIFGASLSSLENATTPEQVILIILPIITRNLFGIAVLVIVYLLVSLFFQSFFTAGAIGMARQATEAGRTDLSTMMDAGKKNVVNLYLAQILAGLLYLAGIVFLVPGALSANLDQMLSSADTGALLLLAGGFLLWIVYILVLSLVLAIYRYSLVVDNLGPVDAIITGIGFFNRHKFDVFLLWLITGAIAIIFTVIGQIMGLIPIMNIIWPFIGVFISVLVIQPLTAVWWTRLYMTRTDKKIYFNELLAHPNELKA</sequence>
<comment type="caution">
    <text evidence="3">The sequence shown here is derived from an EMBL/GenBank/DDBJ whole genome shotgun (WGS) entry which is preliminary data.</text>
</comment>
<feature type="transmembrane region" description="Helical" evidence="1">
    <location>
        <begin position="170"/>
        <end position="194"/>
    </location>
</feature>
<evidence type="ECO:0000259" key="2">
    <source>
        <dbReference type="Pfam" id="PF25231"/>
    </source>
</evidence>
<reference evidence="3 4" key="1">
    <citation type="journal article" date="2013" name="Nature">
        <title>Anaerobic oxidation of methane coupled to nitrate reduction in a novel archaeal lineage.</title>
        <authorList>
            <person name="Haroon M.F."/>
            <person name="Hu S."/>
            <person name="Shi Y."/>
            <person name="Imelfort M."/>
            <person name="Keller J."/>
            <person name="Hugenholtz P."/>
            <person name="Yuan Z."/>
            <person name="Tyson G.W."/>
        </authorList>
    </citation>
    <scope>NUCLEOTIDE SEQUENCE [LARGE SCALE GENOMIC DNA]</scope>
    <source>
        <strain evidence="3 4">ANME-2d</strain>
    </source>
</reference>
<feature type="transmembrane region" description="Helical" evidence="1">
    <location>
        <begin position="224"/>
        <end position="247"/>
    </location>
</feature>
<evidence type="ECO:0000313" key="3">
    <source>
        <dbReference type="EMBL" id="KCZ73591.1"/>
    </source>
</evidence>
<dbReference type="InterPro" id="IPR057169">
    <property type="entry name" value="DUF7847"/>
</dbReference>
<proteinExistence type="predicted"/>
<dbReference type="Proteomes" id="UP000027153">
    <property type="component" value="Unassembled WGS sequence"/>
</dbReference>
<organism evidence="3 4">
    <name type="scientific">Candidatus Methanoperedens nitratireducens</name>
    <dbReference type="NCBI Taxonomy" id="1392998"/>
    <lineage>
        <taxon>Archaea</taxon>
        <taxon>Methanobacteriati</taxon>
        <taxon>Methanobacteriota</taxon>
        <taxon>Stenosarchaea group</taxon>
        <taxon>Methanomicrobia</taxon>
        <taxon>Methanosarcinales</taxon>
        <taxon>ANME-2 cluster</taxon>
        <taxon>Candidatus Methanoperedentaceae</taxon>
        <taxon>Candidatus Methanoperedens</taxon>
    </lineage>
</organism>
<keyword evidence="4" id="KW-1185">Reference proteome</keyword>
<evidence type="ECO:0000313" key="4">
    <source>
        <dbReference type="Proteomes" id="UP000027153"/>
    </source>
</evidence>
<keyword evidence="1" id="KW-0812">Transmembrane</keyword>
<dbReference type="Pfam" id="PF25231">
    <property type="entry name" value="DUF7847"/>
    <property type="match status" value="1"/>
</dbReference>
<dbReference type="RefSeq" id="WP_048089083.1">
    <property type="nucleotide sequence ID" value="NZ_JMIY01000001.1"/>
</dbReference>
<feature type="transmembrane region" description="Helical" evidence="1">
    <location>
        <begin position="131"/>
        <end position="150"/>
    </location>
</feature>
<dbReference type="OrthoDB" id="137243at2157"/>
<dbReference type="EMBL" id="JMIY01000001">
    <property type="protein sequence ID" value="KCZ73591.1"/>
    <property type="molecule type" value="Genomic_DNA"/>
</dbReference>
<name>A0A062V3D4_9EURY</name>